<dbReference type="FunFam" id="3.40.50.620:FF:000145">
    <property type="entry name" value="ATP-binding domain containing protein"/>
    <property type="match status" value="1"/>
</dbReference>
<evidence type="ECO:0000256" key="4">
    <source>
        <dbReference type="ARBA" id="ARBA00018426"/>
    </source>
</evidence>
<evidence type="ECO:0000256" key="6">
    <source>
        <dbReference type="ARBA" id="ARBA00022741"/>
    </source>
</evidence>
<dbReference type="EC" id="6.3.1.14" evidence="3 9"/>
<dbReference type="PIRSF" id="PIRSF039123">
    <property type="entry name" value="Diphthamide_synthase"/>
    <property type="match status" value="1"/>
</dbReference>
<comment type="function">
    <text evidence="9">Amidase that catalyzes the last step of diphthamide biosynthesis using ammonium and ATP.</text>
</comment>
<comment type="similarity">
    <text evidence="2 9">Belongs to the Diphthine--ammonia ligase family.</text>
</comment>
<proteinExistence type="inferred from homology"/>
<dbReference type="GO" id="GO:0005524">
    <property type="term" value="F:ATP binding"/>
    <property type="evidence" value="ECO:0007669"/>
    <property type="project" value="UniProtKB-UniRule"/>
</dbReference>
<sequence>MKVVGLVSGGKDSCYNMMKCVEDGCQLICLANLCPPKEKDEIDSFMYQSVAHQTVELYGEAIGVPLLRQEISGTAVNQDLQYSVTKNDEVEDLYVLLSRVKREFPDVEGVSVGAILSEYQKNRVENICSRIGLKVICKLWKREESSLLEEMIKNGINAVLVKVAAIGLTREHIGKNLKEVRDHLLMLNSKYGVSVCGEGGEYESFVVDCPLFKKRICIDEYSVVSESENYCRFGEVAYMHPTKFHLEDK</sequence>
<name>A0A0N5ALC6_9BILA</name>
<evidence type="ECO:0000256" key="1">
    <source>
        <dbReference type="ARBA" id="ARBA00005156"/>
    </source>
</evidence>
<evidence type="ECO:0000256" key="5">
    <source>
        <dbReference type="ARBA" id="ARBA00022598"/>
    </source>
</evidence>
<evidence type="ECO:0000313" key="11">
    <source>
        <dbReference type="Proteomes" id="UP000046393"/>
    </source>
</evidence>
<dbReference type="InterPro" id="IPR030662">
    <property type="entry name" value="DPH6/MJ0570"/>
</dbReference>
<dbReference type="Pfam" id="PF01902">
    <property type="entry name" value="Diphthami_syn_2"/>
    <property type="match status" value="1"/>
</dbReference>
<dbReference type="SUPFAM" id="SSF52402">
    <property type="entry name" value="Adenine nucleotide alpha hydrolases-like"/>
    <property type="match status" value="1"/>
</dbReference>
<dbReference type="CDD" id="cd01994">
    <property type="entry name" value="AANH_PF0828-like"/>
    <property type="match status" value="1"/>
</dbReference>
<reference evidence="12" key="1">
    <citation type="submission" date="2017-02" db="UniProtKB">
        <authorList>
            <consortium name="WormBaseParasite"/>
        </authorList>
    </citation>
    <scope>IDENTIFICATION</scope>
</reference>
<protein>
    <recommendedName>
        <fullName evidence="4 9">Diphthine--ammonia ligase</fullName>
        <ecNumber evidence="3 9">6.3.1.14</ecNumber>
    </recommendedName>
</protein>
<dbReference type="InterPro" id="IPR002761">
    <property type="entry name" value="Diphthami_syn_dom"/>
</dbReference>
<dbReference type="Gene3D" id="3.40.50.620">
    <property type="entry name" value="HUPs"/>
    <property type="match status" value="1"/>
</dbReference>
<dbReference type="UniPathway" id="UPA00559"/>
<evidence type="ECO:0000256" key="2">
    <source>
        <dbReference type="ARBA" id="ARBA00008496"/>
    </source>
</evidence>
<dbReference type="NCBIfam" id="TIGR00290">
    <property type="entry name" value="MJ0570_dom"/>
    <property type="match status" value="1"/>
</dbReference>
<feature type="domain" description="Diphthamide synthase" evidence="10">
    <location>
        <begin position="1"/>
        <end position="228"/>
    </location>
</feature>
<evidence type="ECO:0000256" key="7">
    <source>
        <dbReference type="ARBA" id="ARBA00022840"/>
    </source>
</evidence>
<dbReference type="InterPro" id="IPR022427">
    <property type="entry name" value="MJ0570_ATP-bd"/>
</dbReference>
<evidence type="ECO:0000256" key="3">
    <source>
        <dbReference type="ARBA" id="ARBA00012089"/>
    </source>
</evidence>
<evidence type="ECO:0000259" key="10">
    <source>
        <dbReference type="Pfam" id="PF01902"/>
    </source>
</evidence>
<dbReference type="STRING" id="451379.A0A0N5ALC6"/>
<dbReference type="GO" id="GO:0017178">
    <property type="term" value="F:diphthine-ammonia ligase activity"/>
    <property type="evidence" value="ECO:0007669"/>
    <property type="project" value="UniProtKB-UniRule"/>
</dbReference>
<dbReference type="PANTHER" id="PTHR12196">
    <property type="entry name" value="DOMAIN OF UNKNOWN FUNCTION 71 DUF71 -CONTAINING PROTEIN"/>
    <property type="match status" value="1"/>
</dbReference>
<dbReference type="PANTHER" id="PTHR12196:SF2">
    <property type="entry name" value="DIPHTHINE--AMMONIA LIGASE"/>
    <property type="match status" value="1"/>
</dbReference>
<dbReference type="Gene3D" id="3.90.1490.10">
    <property type="entry name" value="putative n-type atp pyrophosphatase, domain 2"/>
    <property type="match status" value="1"/>
</dbReference>
<organism evidence="11 12">
    <name type="scientific">Syphacia muris</name>
    <dbReference type="NCBI Taxonomy" id="451379"/>
    <lineage>
        <taxon>Eukaryota</taxon>
        <taxon>Metazoa</taxon>
        <taxon>Ecdysozoa</taxon>
        <taxon>Nematoda</taxon>
        <taxon>Chromadorea</taxon>
        <taxon>Rhabditida</taxon>
        <taxon>Spirurina</taxon>
        <taxon>Oxyuridomorpha</taxon>
        <taxon>Oxyuroidea</taxon>
        <taxon>Oxyuridae</taxon>
        <taxon>Syphacia</taxon>
    </lineage>
</organism>
<dbReference type="WBParaSite" id="SMUV_0000533701-mRNA-1">
    <property type="protein sequence ID" value="SMUV_0000533701-mRNA-1"/>
    <property type="gene ID" value="SMUV_0000533701"/>
</dbReference>
<comment type="pathway">
    <text evidence="1 9">Protein modification; peptidyl-diphthamide biosynthesis.</text>
</comment>
<keyword evidence="7 9" id="KW-0067">ATP-binding</keyword>
<dbReference type="NCBIfam" id="TIGR03679">
    <property type="entry name" value="arCOG00187"/>
    <property type="match status" value="1"/>
</dbReference>
<keyword evidence="6 9" id="KW-0547">Nucleotide-binding</keyword>
<dbReference type="Proteomes" id="UP000046393">
    <property type="component" value="Unplaced"/>
</dbReference>
<evidence type="ECO:0000256" key="9">
    <source>
        <dbReference type="PIRNR" id="PIRNR039123"/>
    </source>
</evidence>
<keyword evidence="5 9" id="KW-0436">Ligase</keyword>
<dbReference type="InterPro" id="IPR014729">
    <property type="entry name" value="Rossmann-like_a/b/a_fold"/>
</dbReference>
<dbReference type="FunFam" id="3.90.1490.10:FF:000001">
    <property type="entry name" value="Diphthine--ammonia ligase"/>
    <property type="match status" value="1"/>
</dbReference>
<dbReference type="GO" id="GO:0017183">
    <property type="term" value="P:protein histidyl modification to diphthamide"/>
    <property type="evidence" value="ECO:0007669"/>
    <property type="project" value="UniProtKB-UniPathway"/>
</dbReference>
<evidence type="ECO:0000256" key="8">
    <source>
        <dbReference type="ARBA" id="ARBA00048108"/>
    </source>
</evidence>
<comment type="catalytic activity">
    <reaction evidence="8 9">
        <text>diphthine-[translation elongation factor 2] + NH4(+) + ATP = diphthamide-[translation elongation factor 2] + AMP + diphosphate + H(+)</text>
        <dbReference type="Rhea" id="RHEA:19753"/>
        <dbReference type="Rhea" id="RHEA-COMP:10172"/>
        <dbReference type="Rhea" id="RHEA-COMP:10174"/>
        <dbReference type="ChEBI" id="CHEBI:15378"/>
        <dbReference type="ChEBI" id="CHEBI:16692"/>
        <dbReference type="ChEBI" id="CHEBI:28938"/>
        <dbReference type="ChEBI" id="CHEBI:30616"/>
        <dbReference type="ChEBI" id="CHEBI:33019"/>
        <dbReference type="ChEBI" id="CHEBI:82696"/>
        <dbReference type="ChEBI" id="CHEBI:456215"/>
        <dbReference type="EC" id="6.3.1.14"/>
    </reaction>
</comment>
<evidence type="ECO:0000313" key="12">
    <source>
        <dbReference type="WBParaSite" id="SMUV_0000533701-mRNA-1"/>
    </source>
</evidence>
<accession>A0A0N5ALC6</accession>
<keyword evidence="11" id="KW-1185">Reference proteome</keyword>
<dbReference type="AlphaFoldDB" id="A0A0N5ALC6"/>